<gene>
    <name evidence="1" type="ORF">ACE11A_01550</name>
</gene>
<reference evidence="1 2" key="1">
    <citation type="submission" date="2024-09" db="EMBL/GenBank/DDBJ databases">
        <title>Draft genome sequence of multifaceted antimicrobials producing Streptomyces sp. strain FH1.</title>
        <authorList>
            <person name="Hassan F."/>
            <person name="Ali H."/>
            <person name="Hassan N."/>
            <person name="Nawaz A."/>
        </authorList>
    </citation>
    <scope>NUCLEOTIDE SEQUENCE [LARGE SCALE GENOMIC DNA]</scope>
    <source>
        <strain evidence="1 2">FH1</strain>
    </source>
</reference>
<comment type="caution">
    <text evidence="1">The sequence shown here is derived from an EMBL/GenBank/DDBJ whole genome shotgun (WGS) entry which is preliminary data.</text>
</comment>
<proteinExistence type="predicted"/>
<dbReference type="GO" id="GO:0016301">
    <property type="term" value="F:kinase activity"/>
    <property type="evidence" value="ECO:0007669"/>
    <property type="project" value="UniProtKB-KW"/>
</dbReference>
<dbReference type="RefSeq" id="WP_375061107.1">
    <property type="nucleotide sequence ID" value="NZ_JBHGBT010000001.1"/>
</dbReference>
<sequence>MGAGGEQVLIVIDPAARRVDGESVRIARDVLCAGAGAGQVKVRVLEGPQAMPGALARRGSHRVVIVGDDRALVRAVRALHRSGELAAAPLAMVPVGAAPALALVRGLGLPTDAVAASRAVLGGADRPLDLLADDAGDVVVGPLGIPAPRTWWQRGLTRRGQRLRVETDGRVLTDGVRPVSAVSVRAADGLAEVVVRGVAEVSVRAASVTVTGPGPGGQGFRYRADARDCGPTRARTWTVLAGGLHLRMPSA</sequence>
<evidence type="ECO:0000313" key="2">
    <source>
        <dbReference type="Proteomes" id="UP001577267"/>
    </source>
</evidence>
<protein>
    <submittedName>
        <fullName evidence="1">Diacylglycerol kinase</fullName>
    </submittedName>
</protein>
<dbReference type="Proteomes" id="UP001577267">
    <property type="component" value="Unassembled WGS sequence"/>
</dbReference>
<name>A0ABV4ZG12_9ACTN</name>
<keyword evidence="1" id="KW-0808">Transferase</keyword>
<dbReference type="InterPro" id="IPR016064">
    <property type="entry name" value="NAD/diacylglycerol_kinase_sf"/>
</dbReference>
<keyword evidence="2" id="KW-1185">Reference proteome</keyword>
<dbReference type="EMBL" id="JBHGBT010000001">
    <property type="protein sequence ID" value="MFB4193055.1"/>
    <property type="molecule type" value="Genomic_DNA"/>
</dbReference>
<dbReference type="SUPFAM" id="SSF111331">
    <property type="entry name" value="NAD kinase/diacylglycerol kinase-like"/>
    <property type="match status" value="1"/>
</dbReference>
<dbReference type="Gene3D" id="3.40.50.10330">
    <property type="entry name" value="Probable inorganic polyphosphate/atp-NAD kinase, domain 1"/>
    <property type="match status" value="1"/>
</dbReference>
<evidence type="ECO:0000313" key="1">
    <source>
        <dbReference type="EMBL" id="MFB4193055.1"/>
    </source>
</evidence>
<accession>A0ABV4ZG12</accession>
<keyword evidence="1" id="KW-0418">Kinase</keyword>
<organism evidence="1 2">
    <name type="scientific">Streptomyces carpaticus</name>
    <dbReference type="NCBI Taxonomy" id="285558"/>
    <lineage>
        <taxon>Bacteria</taxon>
        <taxon>Bacillati</taxon>
        <taxon>Actinomycetota</taxon>
        <taxon>Actinomycetes</taxon>
        <taxon>Kitasatosporales</taxon>
        <taxon>Streptomycetaceae</taxon>
        <taxon>Streptomyces</taxon>
    </lineage>
</organism>
<dbReference type="InterPro" id="IPR017438">
    <property type="entry name" value="ATP-NAD_kinase_N"/>
</dbReference>